<dbReference type="InterPro" id="IPR056632">
    <property type="entry name" value="DUF7730"/>
</dbReference>
<evidence type="ECO:0000313" key="3">
    <source>
        <dbReference type="Proteomes" id="UP000624244"/>
    </source>
</evidence>
<evidence type="ECO:0000313" key="2">
    <source>
        <dbReference type="EMBL" id="KAF5849791.1"/>
    </source>
</evidence>
<protein>
    <recommendedName>
        <fullName evidence="1">DUF7730 domain-containing protein</fullName>
    </recommendedName>
</protein>
<accession>A0A8H5ZGD4</accession>
<dbReference type="EMBL" id="WNKQ01000008">
    <property type="protein sequence ID" value="KAF5849791.1"/>
    <property type="molecule type" value="Genomic_DNA"/>
</dbReference>
<feature type="domain" description="DUF7730" evidence="1">
    <location>
        <begin position="41"/>
        <end position="215"/>
    </location>
</feature>
<name>A0A8H5ZGD4_COCSA</name>
<gene>
    <name evidence="2" type="ORF">GGP41_005252</name>
</gene>
<organism evidence="2 3">
    <name type="scientific">Cochliobolus sativus</name>
    <name type="common">Common root rot and spot blotch fungus</name>
    <name type="synonym">Bipolaris sorokiniana</name>
    <dbReference type="NCBI Taxonomy" id="45130"/>
    <lineage>
        <taxon>Eukaryota</taxon>
        <taxon>Fungi</taxon>
        <taxon>Dikarya</taxon>
        <taxon>Ascomycota</taxon>
        <taxon>Pezizomycotina</taxon>
        <taxon>Dothideomycetes</taxon>
        <taxon>Pleosporomycetidae</taxon>
        <taxon>Pleosporales</taxon>
        <taxon>Pleosporineae</taxon>
        <taxon>Pleosporaceae</taxon>
        <taxon>Bipolaris</taxon>
    </lineage>
</organism>
<dbReference type="Proteomes" id="UP000624244">
    <property type="component" value="Unassembled WGS sequence"/>
</dbReference>
<sequence>MDPLNRLKRRLSKRSFPRAYEDPTHPYEDDESDTATMVEIEQDSSFLRLPANVRELIYGHVLGGTQIRVCDTRNCTRRHKCRSRGRKFHFATYFHLRRRHLALLTTCRQIHAETRLLPFALNEFHGYHWDMQLAVYYRLTDAQVGAMTNLRVYFECNDVIYYPALGRRSPSVNLGKDALATLRVLGHLRGLRKLTVEWVGPHDWEHDWDMVEGRMAYLIEEELEQIRGSCDIKVVVVGCDYVEDLDTGPVPVVGDMQKLVSFSV</sequence>
<comment type="caution">
    <text evidence="2">The sequence shown here is derived from an EMBL/GenBank/DDBJ whole genome shotgun (WGS) entry which is preliminary data.</text>
</comment>
<dbReference type="PANTHER" id="PTHR38790:SF4">
    <property type="entry name" value="2EXR DOMAIN-CONTAINING PROTEIN"/>
    <property type="match status" value="1"/>
</dbReference>
<proteinExistence type="predicted"/>
<dbReference type="Pfam" id="PF24864">
    <property type="entry name" value="DUF7730"/>
    <property type="match status" value="1"/>
</dbReference>
<reference evidence="2" key="1">
    <citation type="submission" date="2019-11" db="EMBL/GenBank/DDBJ databases">
        <title>Bipolaris sorokiniana Genome sequencing.</title>
        <authorList>
            <person name="Wang H."/>
        </authorList>
    </citation>
    <scope>NUCLEOTIDE SEQUENCE</scope>
</reference>
<dbReference type="AlphaFoldDB" id="A0A8H5ZGD4"/>
<evidence type="ECO:0000259" key="1">
    <source>
        <dbReference type="Pfam" id="PF24864"/>
    </source>
</evidence>
<dbReference type="PANTHER" id="PTHR38790">
    <property type="entry name" value="2EXR DOMAIN-CONTAINING PROTEIN-RELATED"/>
    <property type="match status" value="1"/>
</dbReference>
<dbReference type="OMA" id="RELIYGH"/>